<proteinExistence type="predicted"/>
<sequence length="585" mass="68499">MNQLKFIRSKSTTRPSPLKRIHQKLRQVQKPGKLNVSVGKSRQTSENKETLQMSTPKEKVQRILQLLSNHQKNNQGTYLETPERTQKAFPLSHERKLFNESMKLQDSAYGFYTHNIYHQQTQNDQISNQLPQMEESTITEKIDAFQLKFLKMNSQDQITSDQQSPPAIVYGNTTISQFNQNKEILKQSFQINQQQNKDQKYYNSQQHQQFFSKNIPQSQYHSRKNSIKNQQKENLNGQISKESASATNTDYNEIILEIYPQFLKQYQQNANTKKMINEKNEQHCPTKLSTKSPQQVKMYSELLTDKSLVLISPKTVKDIEMQTSFTQPINKSQENVEKQSIQTQFDTVNASVQTKQKKKNLGLFQYQFSYLSPQNNKNRQDIDLLSLGDFQSEILHRTQSDFERDFHSGNKKKQEMQISKIKDFNINPQTTQRKQQRQQQNDRRSFLMNQKSNVYLSREQLLDPQEDNHHHPYYLQAEPKEMNSNFYLQQVKPDFVSLENSKQSSANISSNKLEKGSSFLSTQCYKDHLNILLSQSQQGNVRASQHDPYLNQSSSTKNKQKYSLRTTSKSNQKTKKKQNCLNTKK</sequence>
<protein>
    <submittedName>
        <fullName evidence="2">Uncharacterized protein</fullName>
    </submittedName>
</protein>
<feature type="region of interest" description="Disordered" evidence="1">
    <location>
        <begin position="539"/>
        <end position="585"/>
    </location>
</feature>
<evidence type="ECO:0000313" key="3">
    <source>
        <dbReference type="Proteomes" id="UP000689195"/>
    </source>
</evidence>
<evidence type="ECO:0000313" key="2">
    <source>
        <dbReference type="EMBL" id="CAD8175297.1"/>
    </source>
</evidence>
<name>A0A8S1VEL6_9CILI</name>
<accession>A0A8S1VEL6</accession>
<dbReference type="EMBL" id="CAJJDO010000062">
    <property type="protein sequence ID" value="CAD8175297.1"/>
    <property type="molecule type" value="Genomic_DNA"/>
</dbReference>
<keyword evidence="3" id="KW-1185">Reference proteome</keyword>
<feature type="compositionally biased region" description="Basic residues" evidence="1">
    <location>
        <begin position="572"/>
        <end position="585"/>
    </location>
</feature>
<comment type="caution">
    <text evidence="2">The sequence shown here is derived from an EMBL/GenBank/DDBJ whole genome shotgun (WGS) entry which is preliminary data.</text>
</comment>
<dbReference type="Proteomes" id="UP000689195">
    <property type="component" value="Unassembled WGS sequence"/>
</dbReference>
<feature type="compositionally biased region" description="Polar residues" evidence="1">
    <location>
        <begin position="227"/>
        <end position="239"/>
    </location>
</feature>
<organism evidence="2 3">
    <name type="scientific">Paramecium pentaurelia</name>
    <dbReference type="NCBI Taxonomy" id="43138"/>
    <lineage>
        <taxon>Eukaryota</taxon>
        <taxon>Sar</taxon>
        <taxon>Alveolata</taxon>
        <taxon>Ciliophora</taxon>
        <taxon>Intramacronucleata</taxon>
        <taxon>Oligohymenophorea</taxon>
        <taxon>Peniculida</taxon>
        <taxon>Parameciidae</taxon>
        <taxon>Paramecium</taxon>
    </lineage>
</organism>
<dbReference type="OrthoDB" id="308823at2759"/>
<feature type="compositionally biased region" description="Polar residues" evidence="1">
    <location>
        <begin position="550"/>
        <end position="565"/>
    </location>
</feature>
<reference evidence="2" key="1">
    <citation type="submission" date="2021-01" db="EMBL/GenBank/DDBJ databases">
        <authorList>
            <consortium name="Genoscope - CEA"/>
            <person name="William W."/>
        </authorList>
    </citation>
    <scope>NUCLEOTIDE SEQUENCE</scope>
</reference>
<dbReference type="AlphaFoldDB" id="A0A8S1VEL6"/>
<evidence type="ECO:0000256" key="1">
    <source>
        <dbReference type="SAM" id="MobiDB-lite"/>
    </source>
</evidence>
<feature type="region of interest" description="Disordered" evidence="1">
    <location>
        <begin position="25"/>
        <end position="57"/>
    </location>
</feature>
<feature type="region of interest" description="Disordered" evidence="1">
    <location>
        <begin position="215"/>
        <end position="239"/>
    </location>
</feature>
<gene>
    <name evidence="2" type="ORF">PPENT_87.1.T0620271</name>
</gene>